<name>A0AAU8K7D0_9ACTN</name>
<sequence length="400" mass="43802">MPAASGNRPEVDPRDARARDLVAYYRHPAKGPLLREAVLPYAERCAAEGLTVHVERHWLHGPHLRLRIDGPADRCAAAAERGAAELRRWITRHPSVSDLDERALLDRAAEAGRIELIAPPYGPLVPDNTVRIEPVDRAPLRALIGPDGVELRDELLALGLAPLRSGSAFLGEHGDSPTARVQLAVAALAAHAAAHPGGLVGGHYSFVSHLEDFLVHDDADGSLRAAFERRWKSTGPAVTRLVGRIAEGGAVGGAEGGATGALGWERDWAAWSAGAWRLTERRHAAGADLHGFPLEYRVRAAATGDAGAVERWNQDIRTRYSEFHRLLRRSDPDGRMWSRPDYLVYRACTNALYRLFTVCDVRPVERYLAAYLVVRAVPALTGHDWREEIGRVIAAVERLS</sequence>
<organism evidence="1">
    <name type="scientific">Kitasatospora camelliae</name>
    <dbReference type="NCBI Taxonomy" id="3156397"/>
    <lineage>
        <taxon>Bacteria</taxon>
        <taxon>Bacillati</taxon>
        <taxon>Actinomycetota</taxon>
        <taxon>Actinomycetes</taxon>
        <taxon>Kitasatosporales</taxon>
        <taxon>Streptomycetaceae</taxon>
        <taxon>Kitasatospora</taxon>
    </lineage>
</organism>
<evidence type="ECO:0008006" key="2">
    <source>
        <dbReference type="Google" id="ProtNLM"/>
    </source>
</evidence>
<dbReference type="KEGG" id="kcm:ABWK59_31670"/>
<dbReference type="AlphaFoldDB" id="A0AAU8K7D0"/>
<proteinExistence type="predicted"/>
<accession>A0AAU8K7D0</accession>
<gene>
    <name evidence="1" type="ORF">ABWK59_31670</name>
</gene>
<evidence type="ECO:0000313" key="1">
    <source>
        <dbReference type="EMBL" id="XCM83158.1"/>
    </source>
</evidence>
<dbReference type="RefSeq" id="WP_354644093.1">
    <property type="nucleotide sequence ID" value="NZ_CP159872.1"/>
</dbReference>
<protein>
    <recommendedName>
        <fullName evidence="2">Lantibiotic biosynthesis dehydratase-like protein</fullName>
    </recommendedName>
</protein>
<dbReference type="EMBL" id="CP159872">
    <property type="protein sequence ID" value="XCM83158.1"/>
    <property type="molecule type" value="Genomic_DNA"/>
</dbReference>
<reference evidence="1" key="1">
    <citation type="submission" date="2024-06" db="EMBL/GenBank/DDBJ databases">
        <title>The genome sequences of Kitasatospora sp. strain HUAS MG31.</title>
        <authorList>
            <person name="Mo P."/>
        </authorList>
    </citation>
    <scope>NUCLEOTIDE SEQUENCE</scope>
    <source>
        <strain evidence="1">HUAS MG31</strain>
    </source>
</reference>